<dbReference type="InterPro" id="IPR016181">
    <property type="entry name" value="Acyl_CoA_acyltransferase"/>
</dbReference>
<dbReference type="RefSeq" id="WP_274337657.1">
    <property type="nucleotide sequence ID" value="NZ_CP118102.1"/>
</dbReference>
<dbReference type="GO" id="GO:0016746">
    <property type="term" value="F:acyltransferase activity"/>
    <property type="evidence" value="ECO:0007669"/>
    <property type="project" value="UniProtKB-KW"/>
</dbReference>
<protein>
    <submittedName>
        <fullName evidence="2">GNAT family N-acetyltransferase</fullName>
        <ecNumber evidence="2">2.3.1.-</ecNumber>
    </submittedName>
</protein>
<feature type="domain" description="BioF2-like acetyltransferase" evidence="1">
    <location>
        <begin position="226"/>
        <end position="326"/>
    </location>
</feature>
<dbReference type="EMBL" id="CP118102">
    <property type="protein sequence ID" value="WDH85289.1"/>
    <property type="molecule type" value="Genomic_DNA"/>
</dbReference>
<dbReference type="SUPFAM" id="SSF55729">
    <property type="entry name" value="Acyl-CoA N-acyltransferases (Nat)"/>
    <property type="match status" value="1"/>
</dbReference>
<evidence type="ECO:0000313" key="2">
    <source>
        <dbReference type="EMBL" id="WDH85289.1"/>
    </source>
</evidence>
<organism evidence="2 4">
    <name type="scientific">Paenibacillus urinalis</name>
    <dbReference type="NCBI Taxonomy" id="521520"/>
    <lineage>
        <taxon>Bacteria</taxon>
        <taxon>Bacillati</taxon>
        <taxon>Bacillota</taxon>
        <taxon>Bacilli</taxon>
        <taxon>Bacillales</taxon>
        <taxon>Paenibacillaceae</taxon>
        <taxon>Paenibacillus</taxon>
    </lineage>
</organism>
<name>A0AAX3N995_9BACL</name>
<dbReference type="Proteomes" id="UP001221519">
    <property type="component" value="Chromosome"/>
</dbReference>
<dbReference type="Proteomes" id="UP001220962">
    <property type="component" value="Plasmid unnamed1"/>
</dbReference>
<geneLocation type="plasmid" evidence="2 4">
    <name>unnamed1</name>
</geneLocation>
<keyword evidence="5" id="KW-1185">Reference proteome</keyword>
<evidence type="ECO:0000313" key="5">
    <source>
        <dbReference type="Proteomes" id="UP001221519"/>
    </source>
</evidence>
<dbReference type="Pfam" id="PF13480">
    <property type="entry name" value="Acetyltransf_6"/>
    <property type="match status" value="1"/>
</dbReference>
<evidence type="ECO:0000313" key="4">
    <source>
        <dbReference type="Proteomes" id="UP001220962"/>
    </source>
</evidence>
<keyword evidence="2" id="KW-0012">Acyltransferase</keyword>
<reference evidence="2 5" key="1">
    <citation type="submission" date="2023-02" db="EMBL/GenBank/DDBJ databases">
        <title>Pathogen: clinical or host-associated sample.</title>
        <authorList>
            <person name="Hergert J."/>
            <person name="Casey R."/>
            <person name="Wagner J."/>
            <person name="Young E.L."/>
            <person name="Oakeson K.F."/>
        </authorList>
    </citation>
    <scope>NUCLEOTIDE SEQUENCE</scope>
    <source>
        <strain evidence="3 5">2022CK-00829</strain>
        <strain evidence="2">2022CK-00830</strain>
        <plasmid evidence="2">unnamed1</plasmid>
    </source>
</reference>
<sequence length="384" mass="43696">MKSRVELYEAADASELEWPDNEYGRYAKRYLLPLLQEGSERFVRNVRTRILVLTADGIPLPITVNEEEYDNSYVCSPYTHYVSYAKQELNLLGNRALIAGLDALLSGIGRLLKLSGFNRVVHVNNWLLSTNLYPELNAAQWDAVLDKLVARFPGHAIAFRSLNPSLNAPMLDLFRSKGCLLVPSRQIYLLRTGDAGFGNAKSRWLLKRDGTLAAKEGYETVGPGDVTRQDLPRIAELYRLLYLDKYSWHNPQFTERFLEEALDNRILELHGFRRNGRLDAALGFYARDGVMTTPLFGYDTSLPQELGLYRMLSARLIELAGERGFLLHESSGAAQFKRNRGAEAEIEFSAVYVRHLPLKRRMPWATLGKLLNRIGVPLLRKHKL</sequence>
<dbReference type="AlphaFoldDB" id="A0AAX3N995"/>
<evidence type="ECO:0000259" key="1">
    <source>
        <dbReference type="Pfam" id="PF13480"/>
    </source>
</evidence>
<accession>A0AAX3N995</accession>
<proteinExistence type="predicted"/>
<dbReference type="EMBL" id="CP118108">
    <property type="protein sequence ID" value="WDI02100.1"/>
    <property type="molecule type" value="Genomic_DNA"/>
</dbReference>
<dbReference type="EC" id="2.3.1.-" evidence="2"/>
<dbReference type="InterPro" id="IPR038740">
    <property type="entry name" value="BioF2-like_GNAT_dom"/>
</dbReference>
<keyword evidence="2" id="KW-0808">Transferase</keyword>
<gene>
    <name evidence="2" type="ORF">PUW23_25985</name>
    <name evidence="3" type="ORF">PUW25_23370</name>
</gene>
<evidence type="ECO:0000313" key="3">
    <source>
        <dbReference type="EMBL" id="WDI02100.1"/>
    </source>
</evidence>
<keyword evidence="2" id="KW-0614">Plasmid</keyword>